<feature type="domain" description="Uroporphyrinogen decarboxylase (URO-D)" evidence="8">
    <location>
        <begin position="120"/>
        <end position="136"/>
    </location>
</feature>
<dbReference type="CDD" id="cd00717">
    <property type="entry name" value="URO-D"/>
    <property type="match status" value="1"/>
</dbReference>
<evidence type="ECO:0000256" key="1">
    <source>
        <dbReference type="ARBA" id="ARBA00004804"/>
    </source>
</evidence>
<dbReference type="PROSITE" id="PS00907">
    <property type="entry name" value="UROD_2"/>
    <property type="match status" value="1"/>
</dbReference>
<dbReference type="GO" id="GO:0004853">
    <property type="term" value="F:uroporphyrinogen decarboxylase activity"/>
    <property type="evidence" value="ECO:0007669"/>
    <property type="project" value="UniProtKB-UniRule"/>
</dbReference>
<evidence type="ECO:0000256" key="3">
    <source>
        <dbReference type="ARBA" id="ARBA00012288"/>
    </source>
</evidence>
<evidence type="ECO:0000313" key="9">
    <source>
        <dbReference type="EMBL" id="MBB3931017.1"/>
    </source>
</evidence>
<dbReference type="InterPro" id="IPR006361">
    <property type="entry name" value="Uroporphyrinogen_deCO2ase_HemE"/>
</dbReference>
<evidence type="ECO:0000256" key="5">
    <source>
        <dbReference type="ARBA" id="ARBA00023239"/>
    </source>
</evidence>
<dbReference type="Proteomes" id="UP000553963">
    <property type="component" value="Unassembled WGS sequence"/>
</dbReference>
<evidence type="ECO:0000256" key="2">
    <source>
        <dbReference type="ARBA" id="ARBA00009935"/>
    </source>
</evidence>
<dbReference type="EMBL" id="JACIDS010000003">
    <property type="protein sequence ID" value="MBB3931017.1"/>
    <property type="molecule type" value="Genomic_DNA"/>
</dbReference>
<dbReference type="GO" id="GO:0005829">
    <property type="term" value="C:cytosol"/>
    <property type="evidence" value="ECO:0007669"/>
    <property type="project" value="TreeGrafter"/>
</dbReference>
<dbReference type="GO" id="GO:0019353">
    <property type="term" value="P:protoporphyrinogen IX biosynthetic process from glutamate"/>
    <property type="evidence" value="ECO:0007669"/>
    <property type="project" value="TreeGrafter"/>
</dbReference>
<accession>A0A840APR1</accession>
<comment type="pathway">
    <text evidence="1">Porphyrin-containing compound metabolism; protoporphyrin-IX biosynthesis; coproporphyrinogen-III from 5-aminolevulinate: step 4/4.</text>
</comment>
<dbReference type="SUPFAM" id="SSF51726">
    <property type="entry name" value="UROD/MetE-like"/>
    <property type="match status" value="1"/>
</dbReference>
<dbReference type="PANTHER" id="PTHR21091:SF169">
    <property type="entry name" value="UROPORPHYRINOGEN DECARBOXYLASE"/>
    <property type="match status" value="1"/>
</dbReference>
<evidence type="ECO:0000256" key="4">
    <source>
        <dbReference type="ARBA" id="ARBA00022793"/>
    </source>
</evidence>
<dbReference type="AlphaFoldDB" id="A0A840APR1"/>
<dbReference type="InterPro" id="IPR038071">
    <property type="entry name" value="UROD/MetE-like_sf"/>
</dbReference>
<dbReference type="NCBIfam" id="TIGR01464">
    <property type="entry name" value="hemE"/>
    <property type="match status" value="1"/>
</dbReference>
<dbReference type="Pfam" id="PF01208">
    <property type="entry name" value="URO-D"/>
    <property type="match status" value="1"/>
</dbReference>
<keyword evidence="6" id="KW-0627">Porphyrin biosynthesis</keyword>
<dbReference type="UniPathway" id="UPA00251">
    <property type="reaction ID" value="UER00321"/>
</dbReference>
<comment type="similarity">
    <text evidence="2">Belongs to the uroporphyrinogen decarboxylase family.</text>
</comment>
<dbReference type="InterPro" id="IPR000257">
    <property type="entry name" value="Uroporphyrinogen_deCOase"/>
</dbReference>
<evidence type="ECO:0000313" key="10">
    <source>
        <dbReference type="Proteomes" id="UP000553963"/>
    </source>
</evidence>
<proteinExistence type="inferred from homology"/>
<evidence type="ECO:0000256" key="7">
    <source>
        <dbReference type="NCBIfam" id="TIGR01464"/>
    </source>
</evidence>
<dbReference type="PANTHER" id="PTHR21091">
    <property type="entry name" value="METHYLTETRAHYDROFOLATE:HOMOCYSTEINE METHYLTRANSFERASE RELATED"/>
    <property type="match status" value="1"/>
</dbReference>
<gene>
    <name evidence="9" type="ORF">GGR25_002067</name>
</gene>
<sequence>MRQAGRYLPEYRAARAKAGSFLDLCFAPELATEVTLQPIRRFGFDAAILFSDILVIPRALGRDVRFVEGEGPRLDPIDPAGIADVAARSRESGLVVQELAAVIETVRRVRAELKRETALIGFCGAPWTVATYMVAGQGTSDQAPARLKALSDPEGFAVLIEAVVVASIDYLVAQLEAGADAVQIFDSWSGVLGPEAFRRWSQEPAARITAGVRARVTGARIIGFPKGADRGIAAYAAATEVNAVGLDWSVGLGTIRRETEDRIVLQGNLDPMALVAGGAALDAGVETILSDMEGGRHIFNLGHGIVPQTPIAHVEQLIRRVRG</sequence>
<name>A0A840APR1_9HYPH</name>
<organism evidence="9 10">
    <name type="scientific">Kaistia hirudinis</name>
    <dbReference type="NCBI Taxonomy" id="1293440"/>
    <lineage>
        <taxon>Bacteria</taxon>
        <taxon>Pseudomonadati</taxon>
        <taxon>Pseudomonadota</taxon>
        <taxon>Alphaproteobacteria</taxon>
        <taxon>Hyphomicrobiales</taxon>
        <taxon>Kaistiaceae</taxon>
        <taxon>Kaistia</taxon>
    </lineage>
</organism>
<dbReference type="EC" id="4.1.1.37" evidence="3 7"/>
<comment type="caution">
    <text evidence="9">The sequence shown here is derived from an EMBL/GenBank/DDBJ whole genome shotgun (WGS) entry which is preliminary data.</text>
</comment>
<protein>
    <recommendedName>
        <fullName evidence="3 7">Uroporphyrinogen decarboxylase</fullName>
        <ecNumber evidence="3 7">4.1.1.37</ecNumber>
    </recommendedName>
</protein>
<evidence type="ECO:0000256" key="6">
    <source>
        <dbReference type="ARBA" id="ARBA00023244"/>
    </source>
</evidence>
<keyword evidence="5 9" id="KW-0456">Lyase</keyword>
<keyword evidence="10" id="KW-1185">Reference proteome</keyword>
<dbReference type="Gene3D" id="3.20.20.210">
    <property type="match status" value="1"/>
</dbReference>
<evidence type="ECO:0000259" key="8">
    <source>
        <dbReference type="PROSITE" id="PS00907"/>
    </source>
</evidence>
<reference evidence="9 10" key="1">
    <citation type="submission" date="2020-08" db="EMBL/GenBank/DDBJ databases">
        <title>Genomic Encyclopedia of Type Strains, Phase IV (KMG-IV): sequencing the most valuable type-strain genomes for metagenomic binning, comparative biology and taxonomic classification.</title>
        <authorList>
            <person name="Goeker M."/>
        </authorList>
    </citation>
    <scope>NUCLEOTIDE SEQUENCE [LARGE SCALE GENOMIC DNA]</scope>
    <source>
        <strain evidence="9 10">DSM 25966</strain>
    </source>
</reference>
<keyword evidence="4" id="KW-0210">Decarboxylase</keyword>